<dbReference type="EMBL" id="BNAU01000005">
    <property type="protein sequence ID" value="GHF08789.1"/>
    <property type="molecule type" value="Genomic_DNA"/>
</dbReference>
<keyword evidence="7" id="KW-1185">Reference proteome</keyword>
<evidence type="ECO:0000256" key="4">
    <source>
        <dbReference type="ARBA" id="ARBA00022807"/>
    </source>
</evidence>
<dbReference type="PANTHER" id="PTHR47053:SF1">
    <property type="entry name" value="MUREIN DD-ENDOPEPTIDASE MEPH-RELATED"/>
    <property type="match status" value="1"/>
</dbReference>
<evidence type="ECO:0000256" key="1">
    <source>
        <dbReference type="ARBA" id="ARBA00007074"/>
    </source>
</evidence>
<proteinExistence type="inferred from homology"/>
<dbReference type="InterPro" id="IPR000064">
    <property type="entry name" value="NLP_P60_dom"/>
</dbReference>
<gene>
    <name evidence="6" type="ORF">GCM10017786_48260</name>
</gene>
<dbReference type="Proteomes" id="UP000605897">
    <property type="component" value="Unassembled WGS sequence"/>
</dbReference>
<evidence type="ECO:0000256" key="3">
    <source>
        <dbReference type="ARBA" id="ARBA00022801"/>
    </source>
</evidence>
<keyword evidence="2" id="KW-0645">Protease</keyword>
<comment type="caution">
    <text evidence="6">The sequence shown here is derived from an EMBL/GenBank/DDBJ whole genome shotgun (WGS) entry which is preliminary data.</text>
</comment>
<evidence type="ECO:0000256" key="2">
    <source>
        <dbReference type="ARBA" id="ARBA00022670"/>
    </source>
</evidence>
<comment type="similarity">
    <text evidence="1">Belongs to the peptidase C40 family.</text>
</comment>
<dbReference type="PANTHER" id="PTHR47053">
    <property type="entry name" value="MUREIN DD-ENDOPEPTIDASE MEPH-RELATED"/>
    <property type="match status" value="1"/>
</dbReference>
<evidence type="ECO:0000259" key="5">
    <source>
        <dbReference type="PROSITE" id="PS51935"/>
    </source>
</evidence>
<keyword evidence="3" id="KW-0378">Hydrolase</keyword>
<evidence type="ECO:0000313" key="7">
    <source>
        <dbReference type="Proteomes" id="UP000605897"/>
    </source>
</evidence>
<keyword evidence="4" id="KW-0788">Thiol protease</keyword>
<dbReference type="InterPro" id="IPR038765">
    <property type="entry name" value="Papain-like_cys_pep_sf"/>
</dbReference>
<organism evidence="6 7">
    <name type="scientific">Amycolatopsis deserti</name>
    <dbReference type="NCBI Taxonomy" id="185696"/>
    <lineage>
        <taxon>Bacteria</taxon>
        <taxon>Bacillati</taxon>
        <taxon>Actinomycetota</taxon>
        <taxon>Actinomycetes</taxon>
        <taxon>Pseudonocardiales</taxon>
        <taxon>Pseudonocardiaceae</taxon>
        <taxon>Amycolatopsis</taxon>
    </lineage>
</organism>
<name>A0ABQ3J992_9PSEU</name>
<feature type="domain" description="NlpC/P60" evidence="5">
    <location>
        <begin position="1"/>
        <end position="53"/>
    </location>
</feature>
<sequence>MWAYRAAGISLPHSSGSQYTLGRPVAQSELQPGDLVFYDDGTGNPAAIQHVGM</sequence>
<dbReference type="PROSITE" id="PS51935">
    <property type="entry name" value="NLPC_P60"/>
    <property type="match status" value="1"/>
</dbReference>
<dbReference type="SUPFAM" id="SSF54001">
    <property type="entry name" value="Cysteine proteinases"/>
    <property type="match status" value="1"/>
</dbReference>
<reference evidence="7" key="1">
    <citation type="journal article" date="2019" name="Int. J. Syst. Evol. Microbiol.">
        <title>The Global Catalogue of Microorganisms (GCM) 10K type strain sequencing project: providing services to taxonomists for standard genome sequencing and annotation.</title>
        <authorList>
            <consortium name="The Broad Institute Genomics Platform"/>
            <consortium name="The Broad Institute Genome Sequencing Center for Infectious Disease"/>
            <person name="Wu L."/>
            <person name="Ma J."/>
        </authorList>
    </citation>
    <scope>NUCLEOTIDE SEQUENCE [LARGE SCALE GENOMIC DNA]</scope>
    <source>
        <strain evidence="7">CGMCC 4.7677</strain>
    </source>
</reference>
<dbReference type="InterPro" id="IPR051202">
    <property type="entry name" value="Peptidase_C40"/>
</dbReference>
<dbReference type="Gene3D" id="3.90.1720.10">
    <property type="entry name" value="endopeptidase domain like (from Nostoc punctiforme)"/>
    <property type="match status" value="1"/>
</dbReference>
<evidence type="ECO:0000313" key="6">
    <source>
        <dbReference type="EMBL" id="GHF08789.1"/>
    </source>
</evidence>
<accession>A0ABQ3J992</accession>
<dbReference type="Pfam" id="PF00877">
    <property type="entry name" value="NLPC_P60"/>
    <property type="match status" value="1"/>
</dbReference>
<protein>
    <recommendedName>
        <fullName evidence="5">NlpC/P60 domain-containing protein</fullName>
    </recommendedName>
</protein>